<evidence type="ECO:0000313" key="2">
    <source>
        <dbReference type="EMBL" id="GIX72237.1"/>
    </source>
</evidence>
<evidence type="ECO:0000256" key="1">
    <source>
        <dbReference type="SAM" id="MobiDB-lite"/>
    </source>
</evidence>
<feature type="region of interest" description="Disordered" evidence="1">
    <location>
        <begin position="123"/>
        <end position="143"/>
    </location>
</feature>
<protein>
    <submittedName>
        <fullName evidence="2">Uncharacterized protein</fullName>
    </submittedName>
</protein>
<name>A0AAV4ML09_CAEEX</name>
<dbReference type="AlphaFoldDB" id="A0AAV4ML09"/>
<proteinExistence type="predicted"/>
<keyword evidence="3" id="KW-1185">Reference proteome</keyword>
<sequence length="143" mass="15486">MFIDSRLVSQAESLRCRTLLFATVCTMEKELENSAASNSFDKQAWEGLIDSKEEEEDYPVQQLSATGCYLLTPGRGKSCVGPCPSPIVDLQQRIDTAGATRVFTATSGIRGIDSGEHEMMTGRPKNTLHSAGPPSFKADFPPG</sequence>
<organism evidence="2 3">
    <name type="scientific">Caerostris extrusa</name>
    <name type="common">Bark spider</name>
    <name type="synonym">Caerostris bankana</name>
    <dbReference type="NCBI Taxonomy" id="172846"/>
    <lineage>
        <taxon>Eukaryota</taxon>
        <taxon>Metazoa</taxon>
        <taxon>Ecdysozoa</taxon>
        <taxon>Arthropoda</taxon>
        <taxon>Chelicerata</taxon>
        <taxon>Arachnida</taxon>
        <taxon>Araneae</taxon>
        <taxon>Araneomorphae</taxon>
        <taxon>Entelegynae</taxon>
        <taxon>Araneoidea</taxon>
        <taxon>Araneidae</taxon>
        <taxon>Caerostris</taxon>
    </lineage>
</organism>
<evidence type="ECO:0000313" key="3">
    <source>
        <dbReference type="Proteomes" id="UP001054945"/>
    </source>
</evidence>
<reference evidence="2 3" key="1">
    <citation type="submission" date="2021-06" db="EMBL/GenBank/DDBJ databases">
        <title>Caerostris extrusa draft genome.</title>
        <authorList>
            <person name="Kono N."/>
            <person name="Arakawa K."/>
        </authorList>
    </citation>
    <scope>NUCLEOTIDE SEQUENCE [LARGE SCALE GENOMIC DNA]</scope>
</reference>
<gene>
    <name evidence="2" type="ORF">CEXT_560311</name>
</gene>
<comment type="caution">
    <text evidence="2">The sequence shown here is derived from an EMBL/GenBank/DDBJ whole genome shotgun (WGS) entry which is preliminary data.</text>
</comment>
<dbReference type="EMBL" id="BPLR01019829">
    <property type="protein sequence ID" value="GIX72237.1"/>
    <property type="molecule type" value="Genomic_DNA"/>
</dbReference>
<accession>A0AAV4ML09</accession>
<dbReference type="Proteomes" id="UP001054945">
    <property type="component" value="Unassembled WGS sequence"/>
</dbReference>